<comment type="caution">
    <text evidence="2">The sequence shown here is derived from an EMBL/GenBank/DDBJ whole genome shotgun (WGS) entry which is preliminary data.</text>
</comment>
<evidence type="ECO:0000256" key="1">
    <source>
        <dbReference type="SAM" id="MobiDB-lite"/>
    </source>
</evidence>
<protein>
    <submittedName>
        <fullName evidence="2">Uncharacterized protein</fullName>
    </submittedName>
</protein>
<evidence type="ECO:0000313" key="2">
    <source>
        <dbReference type="EMBL" id="GKV18231.1"/>
    </source>
</evidence>
<sequence>MASPQQAPKIRQGAPTKTNEVRTDNPNPNNLFGCTKAQK</sequence>
<name>A0AAV5K000_9ROSI</name>
<evidence type="ECO:0000313" key="3">
    <source>
        <dbReference type="Proteomes" id="UP001054252"/>
    </source>
</evidence>
<feature type="region of interest" description="Disordered" evidence="1">
    <location>
        <begin position="1"/>
        <end position="39"/>
    </location>
</feature>
<gene>
    <name evidence="2" type="ORF">SLEP1_g28643</name>
</gene>
<reference evidence="2 3" key="1">
    <citation type="journal article" date="2021" name="Commun. Biol.">
        <title>The genome of Shorea leprosula (Dipterocarpaceae) highlights the ecological relevance of drought in aseasonal tropical rainforests.</title>
        <authorList>
            <person name="Ng K.K.S."/>
            <person name="Kobayashi M.J."/>
            <person name="Fawcett J.A."/>
            <person name="Hatakeyama M."/>
            <person name="Paape T."/>
            <person name="Ng C.H."/>
            <person name="Ang C.C."/>
            <person name="Tnah L.H."/>
            <person name="Lee C.T."/>
            <person name="Nishiyama T."/>
            <person name="Sese J."/>
            <person name="O'Brien M.J."/>
            <person name="Copetti D."/>
            <person name="Mohd Noor M.I."/>
            <person name="Ong R.C."/>
            <person name="Putra M."/>
            <person name="Sireger I.Z."/>
            <person name="Indrioko S."/>
            <person name="Kosugi Y."/>
            <person name="Izuno A."/>
            <person name="Isagi Y."/>
            <person name="Lee S.L."/>
            <person name="Shimizu K.K."/>
        </authorList>
    </citation>
    <scope>NUCLEOTIDE SEQUENCE [LARGE SCALE GENOMIC DNA]</scope>
    <source>
        <strain evidence="2">214</strain>
    </source>
</reference>
<organism evidence="2 3">
    <name type="scientific">Rubroshorea leprosula</name>
    <dbReference type="NCBI Taxonomy" id="152421"/>
    <lineage>
        <taxon>Eukaryota</taxon>
        <taxon>Viridiplantae</taxon>
        <taxon>Streptophyta</taxon>
        <taxon>Embryophyta</taxon>
        <taxon>Tracheophyta</taxon>
        <taxon>Spermatophyta</taxon>
        <taxon>Magnoliopsida</taxon>
        <taxon>eudicotyledons</taxon>
        <taxon>Gunneridae</taxon>
        <taxon>Pentapetalae</taxon>
        <taxon>rosids</taxon>
        <taxon>malvids</taxon>
        <taxon>Malvales</taxon>
        <taxon>Dipterocarpaceae</taxon>
        <taxon>Rubroshorea</taxon>
    </lineage>
</organism>
<dbReference type="EMBL" id="BPVZ01000049">
    <property type="protein sequence ID" value="GKV18231.1"/>
    <property type="molecule type" value="Genomic_DNA"/>
</dbReference>
<accession>A0AAV5K000</accession>
<dbReference type="AlphaFoldDB" id="A0AAV5K000"/>
<proteinExistence type="predicted"/>
<keyword evidence="3" id="KW-1185">Reference proteome</keyword>
<dbReference type="Proteomes" id="UP001054252">
    <property type="component" value="Unassembled WGS sequence"/>
</dbReference>